<evidence type="ECO:0000313" key="2">
    <source>
        <dbReference type="EMBL" id="ACY49724.1"/>
    </source>
</evidence>
<dbReference type="AlphaFoldDB" id="D0MKR0"/>
<proteinExistence type="predicted"/>
<dbReference type="InterPro" id="IPR019288">
    <property type="entry name" value="3'-5'_exonuclease_PolB-like"/>
</dbReference>
<gene>
    <name evidence="2" type="ordered locus">Rmar_2857</name>
</gene>
<keyword evidence="2" id="KW-0614">Plasmid</keyword>
<name>D0MKR0_RHOM4</name>
<dbReference type="SUPFAM" id="SSF53098">
    <property type="entry name" value="Ribonuclease H-like"/>
    <property type="match status" value="1"/>
</dbReference>
<organism evidence="2 3">
    <name type="scientific">Rhodothermus marinus (strain ATCC 43812 / DSM 4252 / R-10)</name>
    <name type="common">Rhodothermus obamensis</name>
    <dbReference type="NCBI Taxonomy" id="518766"/>
    <lineage>
        <taxon>Bacteria</taxon>
        <taxon>Pseudomonadati</taxon>
        <taxon>Rhodothermota</taxon>
        <taxon>Rhodothermia</taxon>
        <taxon>Rhodothermales</taxon>
        <taxon>Rhodothermaceae</taxon>
        <taxon>Rhodothermus</taxon>
    </lineage>
</organism>
<accession>D0MKR0</accession>
<sequence>MHLRRKREPDVVEEAIIQQKAASLHPLLGWIVCISVQRAVDNPFQPNPPHSYLAPTPDDERDMLERFWHDVQQFVDRRERICWITFNGKRFDVPFLLARTLHHGLAPVQCDLLDTYPYNQYPHCDLSKLFEGINLGLADLCALLNVSNPKEYGDGNQVQHMLETEGIEAVRRYCEADVEATMQCFARLLPLLPPACQPRG</sequence>
<reference evidence="2 3" key="1">
    <citation type="journal article" date="2009" name="Stand. Genomic Sci.">
        <title>Complete genome sequence of Rhodothermus marinus type strain (R-10).</title>
        <authorList>
            <person name="Nolan M."/>
            <person name="Tindall B.J."/>
            <person name="Pomrenke H."/>
            <person name="Lapidus A."/>
            <person name="Copeland A."/>
            <person name="Glavina Del Rio T."/>
            <person name="Lucas S."/>
            <person name="Chen F."/>
            <person name="Tice H."/>
            <person name="Cheng J.F."/>
            <person name="Saunders E."/>
            <person name="Han C."/>
            <person name="Bruce D."/>
            <person name="Goodwin L."/>
            <person name="Chain P."/>
            <person name="Pitluck S."/>
            <person name="Ovchinikova G."/>
            <person name="Pati A."/>
            <person name="Ivanova N."/>
            <person name="Mavromatis K."/>
            <person name="Chen A."/>
            <person name="Palaniappan K."/>
            <person name="Land M."/>
            <person name="Hauser L."/>
            <person name="Chang Y.J."/>
            <person name="Jeffries C.D."/>
            <person name="Brettin T."/>
            <person name="Goker M."/>
            <person name="Bristow J."/>
            <person name="Eisen J.A."/>
            <person name="Markowitz V."/>
            <person name="Hugenholtz P."/>
            <person name="Kyrpides N.C."/>
            <person name="Klenk H.P."/>
            <person name="Detter J.C."/>
        </authorList>
    </citation>
    <scope>NUCLEOTIDE SEQUENCE [LARGE SCALE GENOMIC DNA]</scope>
    <source>
        <strain evidence="3">ATCC 43812 / DSM 4252 / R-10</strain>
        <plasmid evidence="2">pRMAR01</plasmid>
    </source>
</reference>
<dbReference type="InterPro" id="IPR036397">
    <property type="entry name" value="RNaseH_sf"/>
</dbReference>
<dbReference type="InterPro" id="IPR012337">
    <property type="entry name" value="RNaseH-like_sf"/>
</dbReference>
<dbReference type="OrthoDB" id="9773351at2"/>
<evidence type="ECO:0000259" key="1">
    <source>
        <dbReference type="Pfam" id="PF10108"/>
    </source>
</evidence>
<dbReference type="EMBL" id="CP001808">
    <property type="protein sequence ID" value="ACY49724.1"/>
    <property type="molecule type" value="Genomic_DNA"/>
</dbReference>
<protein>
    <recommendedName>
        <fullName evidence="1">Predicted 3'-5' exonuclease PolB-like domain-containing protein</fullName>
    </recommendedName>
</protein>
<keyword evidence="3" id="KW-1185">Reference proteome</keyword>
<dbReference type="KEGG" id="rmr:Rmar_2857"/>
<dbReference type="GO" id="GO:0003676">
    <property type="term" value="F:nucleic acid binding"/>
    <property type="evidence" value="ECO:0007669"/>
    <property type="project" value="InterPro"/>
</dbReference>
<dbReference type="Proteomes" id="UP000002221">
    <property type="component" value="Plasmid pRMAR01"/>
</dbReference>
<geneLocation type="plasmid" evidence="2 3">
    <name>pRMAR01</name>
</geneLocation>
<feature type="domain" description="Predicted 3'-5' exonuclease PolB-like" evidence="1">
    <location>
        <begin position="57"/>
        <end position="188"/>
    </location>
</feature>
<dbReference type="eggNOG" id="COG3298">
    <property type="taxonomic scope" value="Bacteria"/>
</dbReference>
<dbReference type="Gene3D" id="3.30.420.10">
    <property type="entry name" value="Ribonuclease H-like superfamily/Ribonuclease H"/>
    <property type="match status" value="1"/>
</dbReference>
<dbReference type="Pfam" id="PF10108">
    <property type="entry name" value="DNA_pol_B_exo2"/>
    <property type="match status" value="1"/>
</dbReference>
<dbReference type="HOGENOM" id="CLU_1244609_0_0_10"/>
<evidence type="ECO:0000313" key="3">
    <source>
        <dbReference type="Proteomes" id="UP000002221"/>
    </source>
</evidence>